<dbReference type="GO" id="GO:0016020">
    <property type="term" value="C:membrane"/>
    <property type="evidence" value="ECO:0007669"/>
    <property type="project" value="UniProtKB-SubCell"/>
</dbReference>
<keyword evidence="14 18" id="KW-0472">Membrane</keyword>
<dbReference type="GO" id="GO:0046872">
    <property type="term" value="F:metal ion binding"/>
    <property type="evidence" value="ECO:0007669"/>
    <property type="project" value="UniProtKB-KW"/>
</dbReference>
<dbReference type="Proteomes" id="UP000033140">
    <property type="component" value="Unassembled WGS sequence"/>
</dbReference>
<evidence type="ECO:0000256" key="14">
    <source>
        <dbReference type="ARBA" id="ARBA00023136"/>
    </source>
</evidence>
<feature type="region of interest" description="Disordered" evidence="17">
    <location>
        <begin position="283"/>
        <end position="309"/>
    </location>
</feature>
<name>A0A0E9NDM0_SAICN</name>
<evidence type="ECO:0000256" key="15">
    <source>
        <dbReference type="ARBA" id="ARBA00023277"/>
    </source>
</evidence>
<evidence type="ECO:0000256" key="10">
    <source>
        <dbReference type="ARBA" id="ARBA00022840"/>
    </source>
</evidence>
<feature type="transmembrane region" description="Helical" evidence="18">
    <location>
        <begin position="385"/>
        <end position="404"/>
    </location>
</feature>
<dbReference type="InterPro" id="IPR013717">
    <property type="entry name" value="PIG-P"/>
</dbReference>
<proteinExistence type="inferred from homology"/>
<comment type="function">
    <text evidence="16">Catalyzes the phosphorylation of ribose at O-5 in a reaction requiring ATP and magnesium. The resulting D-ribose-5-phosphate can then be used either for sythesis of nucleotides, histidine, and tryptophan, or as a component of the pentose phosphate pathway.</text>
</comment>
<comment type="subunit">
    <text evidence="16">Homodimer.</text>
</comment>
<protein>
    <recommendedName>
        <fullName evidence="4 16">Ribokinase</fullName>
        <shortName evidence="16">RK</shortName>
        <ecNumber evidence="3 16">2.7.1.15</ecNumber>
    </recommendedName>
</protein>
<keyword evidence="9 16" id="KW-0418">Kinase</keyword>
<dbReference type="UniPathway" id="UPA00916">
    <property type="reaction ID" value="UER00889"/>
</dbReference>
<dbReference type="PANTHER" id="PTHR10584">
    <property type="entry name" value="SUGAR KINASE"/>
    <property type="match status" value="1"/>
</dbReference>
<evidence type="ECO:0000256" key="2">
    <source>
        <dbReference type="ARBA" id="ARBA00005380"/>
    </source>
</evidence>
<dbReference type="Pfam" id="PF08510">
    <property type="entry name" value="PIG-P"/>
    <property type="match status" value="1"/>
</dbReference>
<dbReference type="CDD" id="cd01174">
    <property type="entry name" value="ribokinase"/>
    <property type="match status" value="1"/>
</dbReference>
<dbReference type="GO" id="GO:0005634">
    <property type="term" value="C:nucleus"/>
    <property type="evidence" value="ECO:0007669"/>
    <property type="project" value="UniProtKB-SubCell"/>
</dbReference>
<feature type="domain" description="PIG-P" evidence="20">
    <location>
        <begin position="383"/>
        <end position="503"/>
    </location>
</feature>
<keyword evidence="7 16" id="KW-0479">Metal-binding</keyword>
<keyword evidence="22" id="KW-1185">Reference proteome</keyword>
<evidence type="ECO:0000313" key="22">
    <source>
        <dbReference type="Proteomes" id="UP000033140"/>
    </source>
</evidence>
<sequence>MDLVMLTPRVPSAGETLAGTDFHTGPGGKGANQAVATARLAGPDVKVNMIGRVGGDAFGGELVNALKKDGVDTNAVSVDQNTTSGVALILVEESSGQNRIILNPAANFTLTPDLLSKHYDVISRSSLLLTQLETPMETILDGLRYAHENGLTTVLNPAPAPAKGAIPREAFAWIDYLVPNETEAALLTGRSEISTVEEAKEAAKKLLEYGVRKAVIVTLGHQGALILTREDPESAIHVPALKLGPGEVVDTTAAGDCFLGGVAVKLAEGATLKEAIEYGVRASGKSVQKRGAMSSLPKRDEVDGSQRRGSLTIQEPLKRTHSTSMLLTPTSHLPSTLLPPFYSRPPSPLGISRTPTPDPTNTLPSDTLARTTPLTSQAPRPSTEYYGFVLYLLSSLSLLLWLLWSFTPSPWLEGIGITYFPDRWWALALPSWAVVGVGWVYVALYGWNTRVPGMESAGWVVDGYGIVGASGSASPGGGGGGTAGKDRDAVVDLPVGEICEILYGNGRGDDDIDDRIGDE</sequence>
<evidence type="ECO:0000256" key="8">
    <source>
        <dbReference type="ARBA" id="ARBA00022741"/>
    </source>
</evidence>
<feature type="binding site" evidence="16">
    <location>
        <position position="180"/>
    </location>
    <ligand>
        <name>ATP</name>
        <dbReference type="ChEBI" id="CHEBI:30616"/>
    </ligand>
</feature>
<dbReference type="PANTHER" id="PTHR10584:SF166">
    <property type="entry name" value="RIBOKINASE"/>
    <property type="match status" value="1"/>
</dbReference>
<reference evidence="21 22" key="2">
    <citation type="journal article" date="2014" name="J. Gen. Appl. Microbiol.">
        <title>The early diverging ascomycetous budding yeast Saitoella complicata has three histone deacetylases belonging to the Clr6, Hos2, and Rpd3 lineages.</title>
        <authorList>
            <person name="Nishida H."/>
            <person name="Matsumoto T."/>
            <person name="Kondo S."/>
            <person name="Hamamoto M."/>
            <person name="Yoshikawa H."/>
        </authorList>
    </citation>
    <scope>NUCLEOTIDE SEQUENCE [LARGE SCALE GENOMIC DNA]</scope>
    <source>
        <strain evidence="21 22">NRRL Y-17804</strain>
    </source>
</reference>
<keyword evidence="12 16" id="KW-0630">Potassium</keyword>
<dbReference type="InterPro" id="IPR029056">
    <property type="entry name" value="Ribokinase-like"/>
</dbReference>
<dbReference type="EC" id="2.7.1.15" evidence="3 16"/>
<keyword evidence="11 16" id="KW-0460">Magnesium</keyword>
<feature type="binding site" evidence="16">
    <location>
        <position position="289"/>
    </location>
    <ligand>
        <name>K(+)</name>
        <dbReference type="ChEBI" id="CHEBI:29103"/>
    </ligand>
</feature>
<feature type="compositionally biased region" description="Polar residues" evidence="17">
    <location>
        <begin position="353"/>
        <end position="378"/>
    </location>
</feature>
<evidence type="ECO:0000256" key="3">
    <source>
        <dbReference type="ARBA" id="ARBA00012035"/>
    </source>
</evidence>
<evidence type="ECO:0000256" key="16">
    <source>
        <dbReference type="HAMAP-Rule" id="MF_03215"/>
    </source>
</evidence>
<feature type="binding site" evidence="16">
    <location>
        <position position="295"/>
    </location>
    <ligand>
        <name>K(+)</name>
        <dbReference type="ChEBI" id="CHEBI:29103"/>
    </ligand>
</feature>
<evidence type="ECO:0000256" key="6">
    <source>
        <dbReference type="ARBA" id="ARBA00022692"/>
    </source>
</evidence>
<gene>
    <name evidence="21" type="ORF">G7K_2124-t1</name>
</gene>
<keyword evidence="6 18" id="KW-0812">Transmembrane</keyword>
<evidence type="ECO:0000256" key="11">
    <source>
        <dbReference type="ARBA" id="ARBA00022842"/>
    </source>
</evidence>
<comment type="pathway">
    <text evidence="16">Carbohydrate metabolism; D-ribose degradation; D-ribose 5-phosphate from beta-D-ribopyranose: step 2/2.</text>
</comment>
<feature type="compositionally biased region" description="Basic and acidic residues" evidence="17">
    <location>
        <begin position="297"/>
        <end position="306"/>
    </location>
</feature>
<feature type="active site" description="Proton acceptor" evidence="16">
    <location>
        <position position="256"/>
    </location>
</feature>
<keyword evidence="13 18" id="KW-1133">Transmembrane helix</keyword>
<reference evidence="21 22" key="3">
    <citation type="journal article" date="2015" name="Genome Announc.">
        <title>Draft Genome Sequence of the Archiascomycetous Yeast Saitoella complicata.</title>
        <authorList>
            <person name="Yamauchi K."/>
            <person name="Kondo S."/>
            <person name="Hamamoto M."/>
            <person name="Takahashi Y."/>
            <person name="Ogura Y."/>
            <person name="Hayashi T."/>
            <person name="Nishida H."/>
        </authorList>
    </citation>
    <scope>NUCLEOTIDE SEQUENCE [LARGE SCALE GENOMIC DNA]</scope>
    <source>
        <strain evidence="21 22">NRRL Y-17804</strain>
    </source>
</reference>
<feature type="region of interest" description="Disordered" evidence="17">
    <location>
        <begin position="348"/>
        <end position="378"/>
    </location>
</feature>
<evidence type="ECO:0000256" key="18">
    <source>
        <dbReference type="SAM" id="Phobius"/>
    </source>
</evidence>
<dbReference type="Pfam" id="PF00294">
    <property type="entry name" value="PfkB"/>
    <property type="match status" value="1"/>
</dbReference>
<evidence type="ECO:0000256" key="5">
    <source>
        <dbReference type="ARBA" id="ARBA00022679"/>
    </source>
</evidence>
<feature type="binding site" evidence="16">
    <location>
        <position position="133"/>
    </location>
    <ligand>
        <name>substrate</name>
    </ligand>
</feature>
<dbReference type="InterPro" id="IPR011877">
    <property type="entry name" value="Ribokinase"/>
</dbReference>
<feature type="binding site" evidence="16">
    <location>
        <position position="252"/>
    </location>
    <ligand>
        <name>K(+)</name>
        <dbReference type="ChEBI" id="CHEBI:29103"/>
    </ligand>
</feature>
<reference evidence="21 22" key="1">
    <citation type="journal article" date="2011" name="J. Gen. Appl. Microbiol.">
        <title>Draft genome sequencing of the enigmatic yeast Saitoella complicata.</title>
        <authorList>
            <person name="Nishida H."/>
            <person name="Hamamoto M."/>
            <person name="Sugiyama J."/>
        </authorList>
    </citation>
    <scope>NUCLEOTIDE SEQUENCE [LARGE SCALE GENOMIC DNA]</scope>
    <source>
        <strain evidence="21 22">NRRL Y-17804</strain>
    </source>
</reference>
<dbReference type="NCBIfam" id="TIGR02152">
    <property type="entry name" value="D_ribokin_bact"/>
    <property type="match status" value="1"/>
</dbReference>
<keyword evidence="15 16" id="KW-0119">Carbohydrate metabolism</keyword>
<evidence type="ECO:0000256" key="4">
    <source>
        <dbReference type="ARBA" id="ARBA00016943"/>
    </source>
</evidence>
<evidence type="ECO:0000259" key="19">
    <source>
        <dbReference type="Pfam" id="PF00294"/>
    </source>
</evidence>
<dbReference type="HAMAP" id="MF_01987">
    <property type="entry name" value="Ribokinase"/>
    <property type="match status" value="1"/>
</dbReference>
<evidence type="ECO:0000256" key="1">
    <source>
        <dbReference type="ARBA" id="ARBA00004141"/>
    </source>
</evidence>
<feature type="binding site" evidence="16">
    <location>
        <position position="256"/>
    </location>
    <ligand>
        <name>substrate</name>
    </ligand>
</feature>
<dbReference type="GO" id="GO:0005524">
    <property type="term" value="F:ATP binding"/>
    <property type="evidence" value="ECO:0007669"/>
    <property type="project" value="UniProtKB-UniRule"/>
</dbReference>
<dbReference type="STRING" id="698492.A0A0E9NDM0"/>
<comment type="subcellular location">
    <subcellularLocation>
        <location evidence="16">Cytoplasm</location>
    </subcellularLocation>
    <subcellularLocation>
        <location evidence="16">Nucleus</location>
    </subcellularLocation>
    <subcellularLocation>
        <location evidence="1">Membrane</location>
        <topology evidence="1">Multi-pass membrane protein</topology>
    </subcellularLocation>
</comment>
<comment type="activity regulation">
    <text evidence="16">Activated by a monovalent cation that binds near, but not in, the active site. The most likely occupant of the site in vivo is potassium. Ion binding induces a conformational change that may alter substrate affinity.</text>
</comment>
<evidence type="ECO:0000259" key="20">
    <source>
        <dbReference type="Pfam" id="PF08510"/>
    </source>
</evidence>
<comment type="cofactor">
    <cofactor evidence="16">
        <name>Mg(2+)</name>
        <dbReference type="ChEBI" id="CHEBI:18420"/>
    </cofactor>
    <text evidence="16">Requires a divalent cation, most likely magnesium in vivo, as an electrophilic catalyst to aid phosphoryl group transfer. It is the chelate of the metal and the nucleotide that is the actual substrate.</text>
</comment>
<feature type="binding site" evidence="16">
    <location>
        <begin position="28"/>
        <end position="32"/>
    </location>
    <ligand>
        <name>substrate</name>
    </ligand>
</feature>
<dbReference type="AlphaFoldDB" id="A0A0E9NDM0"/>
<evidence type="ECO:0000256" key="9">
    <source>
        <dbReference type="ARBA" id="ARBA00022777"/>
    </source>
</evidence>
<keyword evidence="16" id="KW-0539">Nucleus</keyword>
<dbReference type="SUPFAM" id="SSF53613">
    <property type="entry name" value="Ribokinase-like"/>
    <property type="match status" value="1"/>
</dbReference>
<feature type="binding site" evidence="16">
    <location>
        <position position="286"/>
    </location>
    <ligand>
        <name>K(+)</name>
        <dbReference type="ChEBI" id="CHEBI:29103"/>
    </ligand>
</feature>
<evidence type="ECO:0000256" key="12">
    <source>
        <dbReference type="ARBA" id="ARBA00022958"/>
    </source>
</evidence>
<keyword evidence="8 16" id="KW-0547">Nucleotide-binding</keyword>
<dbReference type="EMBL" id="BACD03000012">
    <property type="protein sequence ID" value="GAO47929.1"/>
    <property type="molecule type" value="Genomic_DNA"/>
</dbReference>
<keyword evidence="10 16" id="KW-0067">ATP-binding</keyword>
<comment type="caution">
    <text evidence="21">The sequence shown here is derived from an EMBL/GenBank/DDBJ whole genome shotgun (WGS) entry which is preliminary data.</text>
</comment>
<comment type="similarity">
    <text evidence="2">Belongs to the carbohydrate kinase pfkB family.</text>
</comment>
<feature type="binding site" evidence="16">
    <location>
        <position position="291"/>
    </location>
    <ligand>
        <name>K(+)</name>
        <dbReference type="ChEBI" id="CHEBI:29103"/>
    </ligand>
</feature>
<dbReference type="InterPro" id="IPR002173">
    <property type="entry name" value="Carboh/pur_kinase_PfkB_CS"/>
</dbReference>
<dbReference type="PROSITE" id="PS00584">
    <property type="entry name" value="PFKB_KINASES_2"/>
    <property type="match status" value="1"/>
</dbReference>
<feature type="binding site" evidence="16">
    <location>
        <position position="250"/>
    </location>
    <ligand>
        <name>K(+)</name>
        <dbReference type="ChEBI" id="CHEBI:29103"/>
    </ligand>
</feature>
<dbReference type="PRINTS" id="PR00990">
    <property type="entry name" value="RIBOKINASE"/>
</dbReference>
<dbReference type="GO" id="GO:0004747">
    <property type="term" value="F:ribokinase activity"/>
    <property type="evidence" value="ECO:0007669"/>
    <property type="project" value="UniProtKB-UniRule"/>
</dbReference>
<keyword evidence="16" id="KW-0963">Cytoplasm</keyword>
<evidence type="ECO:0000313" key="21">
    <source>
        <dbReference type="EMBL" id="GAO47929.1"/>
    </source>
</evidence>
<dbReference type="InterPro" id="IPR011611">
    <property type="entry name" value="PfkB_dom"/>
</dbReference>
<organism evidence="21 22">
    <name type="scientific">Saitoella complicata (strain BCRC 22490 / CBS 7301 / JCM 7358 / NBRC 10748 / NRRL Y-17804)</name>
    <dbReference type="NCBI Taxonomy" id="698492"/>
    <lineage>
        <taxon>Eukaryota</taxon>
        <taxon>Fungi</taxon>
        <taxon>Dikarya</taxon>
        <taxon>Ascomycota</taxon>
        <taxon>Taphrinomycotina</taxon>
        <taxon>Taphrinomycotina incertae sedis</taxon>
        <taxon>Saitoella</taxon>
    </lineage>
</organism>
<feature type="binding site" evidence="16">
    <location>
        <begin position="255"/>
        <end position="256"/>
    </location>
    <ligand>
        <name>ATP</name>
        <dbReference type="ChEBI" id="CHEBI:30616"/>
    </ligand>
</feature>
<evidence type="ECO:0000256" key="13">
    <source>
        <dbReference type="ARBA" id="ARBA00022989"/>
    </source>
</evidence>
<evidence type="ECO:0000256" key="7">
    <source>
        <dbReference type="ARBA" id="ARBA00022723"/>
    </source>
</evidence>
<keyword evidence="5 16" id="KW-0808">Transferase</keyword>
<accession>A0A0E9NDM0</accession>
<feature type="binding site" evidence="16">
    <location>
        <begin position="218"/>
        <end position="223"/>
    </location>
    <ligand>
        <name>ATP</name>
        <dbReference type="ChEBI" id="CHEBI:30616"/>
    </ligand>
</feature>
<dbReference type="GO" id="GO:0019303">
    <property type="term" value="P:D-ribose catabolic process"/>
    <property type="evidence" value="ECO:0007669"/>
    <property type="project" value="UniProtKB-UniRule"/>
</dbReference>
<comment type="catalytic activity">
    <reaction evidence="16">
        <text>D-ribose + ATP = D-ribose 5-phosphate + ADP + H(+)</text>
        <dbReference type="Rhea" id="RHEA:13697"/>
        <dbReference type="ChEBI" id="CHEBI:15378"/>
        <dbReference type="ChEBI" id="CHEBI:30616"/>
        <dbReference type="ChEBI" id="CHEBI:47013"/>
        <dbReference type="ChEBI" id="CHEBI:78346"/>
        <dbReference type="ChEBI" id="CHEBI:456216"/>
        <dbReference type="EC" id="2.7.1.15"/>
    </reaction>
</comment>
<dbReference type="GO" id="GO:0005737">
    <property type="term" value="C:cytoplasm"/>
    <property type="evidence" value="ECO:0007669"/>
    <property type="project" value="UniProtKB-SubCell"/>
</dbReference>
<evidence type="ECO:0000256" key="17">
    <source>
        <dbReference type="SAM" id="MobiDB-lite"/>
    </source>
</evidence>
<dbReference type="InterPro" id="IPR002139">
    <property type="entry name" value="Ribo/fructo_kinase"/>
</dbReference>
<comment type="similarity">
    <text evidence="16">Belongs to the carbohydrate kinase PfkB family. Ribokinase subfamily.</text>
</comment>
<feature type="domain" description="Carbohydrate kinase PfkB" evidence="19">
    <location>
        <begin position="1"/>
        <end position="298"/>
    </location>
</feature>
<feature type="transmembrane region" description="Helical" evidence="18">
    <location>
        <begin position="424"/>
        <end position="447"/>
    </location>
</feature>
<comment type="caution">
    <text evidence="16">Lacks conserved residue(s) required for the propagation of feature annotation.</text>
</comment>
<dbReference type="Gene3D" id="3.40.1190.20">
    <property type="match status" value="1"/>
</dbReference>